<feature type="non-terminal residue" evidence="1">
    <location>
        <position position="1"/>
    </location>
</feature>
<protein>
    <submittedName>
        <fullName evidence="1">Uncharacterized protein</fullName>
    </submittedName>
</protein>
<organism evidence="1">
    <name type="scientific">Arion vulgaris</name>
    <dbReference type="NCBI Taxonomy" id="1028688"/>
    <lineage>
        <taxon>Eukaryota</taxon>
        <taxon>Metazoa</taxon>
        <taxon>Spiralia</taxon>
        <taxon>Lophotrochozoa</taxon>
        <taxon>Mollusca</taxon>
        <taxon>Gastropoda</taxon>
        <taxon>Heterobranchia</taxon>
        <taxon>Euthyneura</taxon>
        <taxon>Panpulmonata</taxon>
        <taxon>Eupulmonata</taxon>
        <taxon>Stylommatophora</taxon>
        <taxon>Helicina</taxon>
        <taxon>Arionoidea</taxon>
        <taxon>Arionidae</taxon>
        <taxon>Arion</taxon>
    </lineage>
</organism>
<dbReference type="AlphaFoldDB" id="A0A0B7BS43"/>
<sequence length="88" mass="10227">STVVLQNRKTIHGNISTKTLISSKGYKRDEEFYYCYRKCKPFRCQYASSSRSTCSSHLFQYSISIFMRASRVRTFTSQSLKVLFTVAT</sequence>
<proteinExistence type="predicted"/>
<evidence type="ECO:0000313" key="1">
    <source>
        <dbReference type="EMBL" id="CEK94945.1"/>
    </source>
</evidence>
<accession>A0A0B7BS43</accession>
<name>A0A0B7BS43_9EUPU</name>
<gene>
    <name evidence="1" type="primary">ORF204652</name>
</gene>
<dbReference type="EMBL" id="HACG01048080">
    <property type="protein sequence ID" value="CEK94945.1"/>
    <property type="molecule type" value="Transcribed_RNA"/>
</dbReference>
<reference evidence="1" key="1">
    <citation type="submission" date="2014-12" db="EMBL/GenBank/DDBJ databases">
        <title>Insight into the proteome of Arion vulgaris.</title>
        <authorList>
            <person name="Aradska J."/>
            <person name="Bulat T."/>
            <person name="Smidak R."/>
            <person name="Sarate P."/>
            <person name="Gangsoo J."/>
            <person name="Sialana F."/>
            <person name="Bilban M."/>
            <person name="Lubec G."/>
        </authorList>
    </citation>
    <scope>NUCLEOTIDE SEQUENCE</scope>
    <source>
        <tissue evidence="1">Skin</tissue>
    </source>
</reference>